<dbReference type="AlphaFoldDB" id="A0A1S6IYY1"/>
<keyword evidence="4 7" id="KW-0812">Transmembrane</keyword>
<proteinExistence type="predicted"/>
<feature type="transmembrane region" description="Helical" evidence="7">
    <location>
        <begin position="12"/>
        <end position="28"/>
    </location>
</feature>
<feature type="transmembrane region" description="Helical" evidence="7">
    <location>
        <begin position="40"/>
        <end position="61"/>
    </location>
</feature>
<evidence type="ECO:0000256" key="7">
    <source>
        <dbReference type="SAM" id="Phobius"/>
    </source>
</evidence>
<dbReference type="GO" id="GO:0005886">
    <property type="term" value="C:plasma membrane"/>
    <property type="evidence" value="ECO:0007669"/>
    <property type="project" value="UniProtKB-SubCell"/>
</dbReference>
<protein>
    <submittedName>
        <fullName evidence="8">Cobalamin biosynthesis protein CbiM</fullName>
    </submittedName>
</protein>
<dbReference type="InterPro" id="IPR002751">
    <property type="entry name" value="CbiM/NikMN"/>
</dbReference>
<sequence length="216" mass="22612">MHIPDGFLDTKTWLSTAALGAMALGYSVSKTKQELNDRQIPQLGVMAAFIFAAQMVNFPVAGGTSGHLLGAALATILLGPWSASLVLTTVLIIQCLVFQDGGLTALGANVLNMAIIGTFVTQLAYRTLKGLSHSKWMDAVACFVASWLSVMVAAGAAAVELALSNRIPLDVGLPAMLGVHAFIGIGEGVITTAVVLTVLKVGFHPRWLRKGLAIDE</sequence>
<gene>
    <name evidence="8" type="ORF">B0537_13395</name>
</gene>
<evidence type="ECO:0000313" key="9">
    <source>
        <dbReference type="Proteomes" id="UP000189464"/>
    </source>
</evidence>
<dbReference type="PANTHER" id="PTHR34229">
    <property type="entry name" value="METAL TRANSPORT PROTEIN HI_1621-RELATED"/>
    <property type="match status" value="1"/>
</dbReference>
<keyword evidence="6 7" id="KW-0472">Membrane</keyword>
<accession>A0A1S6IYY1</accession>
<feature type="transmembrane region" description="Helical" evidence="7">
    <location>
        <begin position="179"/>
        <end position="199"/>
    </location>
</feature>
<comment type="subcellular location">
    <subcellularLocation>
        <location evidence="1">Cell membrane</location>
        <topology evidence="1">Multi-pass membrane protein</topology>
    </subcellularLocation>
</comment>
<evidence type="ECO:0000256" key="3">
    <source>
        <dbReference type="ARBA" id="ARBA00022475"/>
    </source>
</evidence>
<keyword evidence="2" id="KW-0813">Transport</keyword>
<feature type="transmembrane region" description="Helical" evidence="7">
    <location>
        <begin position="68"/>
        <end position="93"/>
    </location>
</feature>
<name>A0A1S6IYY1_9FIRM</name>
<feature type="transmembrane region" description="Helical" evidence="7">
    <location>
        <begin position="105"/>
        <end position="125"/>
    </location>
</feature>
<dbReference type="Gene3D" id="1.10.1760.20">
    <property type="match status" value="1"/>
</dbReference>
<dbReference type="STRING" id="1833852.B0537_13395"/>
<dbReference type="GO" id="GO:0000041">
    <property type="term" value="P:transition metal ion transport"/>
    <property type="evidence" value="ECO:0007669"/>
    <property type="project" value="InterPro"/>
</dbReference>
<dbReference type="RefSeq" id="WP_077715023.1">
    <property type="nucleotide sequence ID" value="NZ_CP019698.1"/>
</dbReference>
<evidence type="ECO:0000256" key="2">
    <source>
        <dbReference type="ARBA" id="ARBA00022448"/>
    </source>
</evidence>
<keyword evidence="9" id="KW-1185">Reference proteome</keyword>
<evidence type="ECO:0000256" key="6">
    <source>
        <dbReference type="ARBA" id="ARBA00023136"/>
    </source>
</evidence>
<dbReference type="Proteomes" id="UP000189464">
    <property type="component" value="Chromosome"/>
</dbReference>
<evidence type="ECO:0000313" key="8">
    <source>
        <dbReference type="EMBL" id="AQS59981.1"/>
    </source>
</evidence>
<keyword evidence="3" id="KW-1003">Cell membrane</keyword>
<dbReference type="PANTHER" id="PTHR34229:SF1">
    <property type="entry name" value="METAL TRANSPORT PROTEIN HI_1621-RELATED"/>
    <property type="match status" value="1"/>
</dbReference>
<dbReference type="Pfam" id="PF01891">
    <property type="entry name" value="CbiM"/>
    <property type="match status" value="1"/>
</dbReference>
<feature type="transmembrane region" description="Helical" evidence="7">
    <location>
        <begin position="137"/>
        <end position="159"/>
    </location>
</feature>
<dbReference type="EMBL" id="CP019698">
    <property type="protein sequence ID" value="AQS59981.1"/>
    <property type="molecule type" value="Genomic_DNA"/>
</dbReference>
<evidence type="ECO:0000256" key="5">
    <source>
        <dbReference type="ARBA" id="ARBA00022989"/>
    </source>
</evidence>
<dbReference type="KEGG" id="dfg:B0537_13395"/>
<dbReference type="OrthoDB" id="5395048at2"/>
<reference evidence="8 9" key="1">
    <citation type="journal article" date="2016" name="Int. J. Syst. Evol. Microbiol.">
        <title>Desulfotomaculum ferrireducens sp. nov., a moderately thermophilic sulfate-reducing and dissimilatory Fe(III)-reducing bacterium isolated from compost.</title>
        <authorList>
            <person name="Yang G."/>
            <person name="Guo J."/>
            <person name="Zhuang L."/>
            <person name="Yuan Y."/>
            <person name="Zhou S."/>
        </authorList>
    </citation>
    <scope>NUCLEOTIDE SEQUENCE [LARGE SCALE GENOMIC DNA]</scope>
    <source>
        <strain evidence="8 9">GSS09</strain>
    </source>
</reference>
<keyword evidence="5 7" id="KW-1133">Transmembrane helix</keyword>
<evidence type="ECO:0000256" key="4">
    <source>
        <dbReference type="ARBA" id="ARBA00022692"/>
    </source>
</evidence>
<evidence type="ECO:0000256" key="1">
    <source>
        <dbReference type="ARBA" id="ARBA00004651"/>
    </source>
</evidence>
<organism evidence="8 9">
    <name type="scientific">Desulforamulus ferrireducens</name>
    <dbReference type="NCBI Taxonomy" id="1833852"/>
    <lineage>
        <taxon>Bacteria</taxon>
        <taxon>Bacillati</taxon>
        <taxon>Bacillota</taxon>
        <taxon>Clostridia</taxon>
        <taxon>Eubacteriales</taxon>
        <taxon>Peptococcaceae</taxon>
        <taxon>Desulforamulus</taxon>
    </lineage>
</organism>